<evidence type="ECO:0000256" key="1">
    <source>
        <dbReference type="SAM" id="MobiDB-lite"/>
    </source>
</evidence>
<evidence type="ECO:0008006" key="4">
    <source>
        <dbReference type="Google" id="ProtNLM"/>
    </source>
</evidence>
<name>D1B5T4_THEAS</name>
<evidence type="ECO:0000313" key="3">
    <source>
        <dbReference type="Proteomes" id="UP000002030"/>
    </source>
</evidence>
<keyword evidence="3" id="KW-1185">Reference proteome</keyword>
<dbReference type="EMBL" id="CP001818">
    <property type="protein sequence ID" value="ACZ19375.1"/>
    <property type="molecule type" value="Genomic_DNA"/>
</dbReference>
<proteinExistence type="predicted"/>
<protein>
    <recommendedName>
        <fullName evidence="4">Flagellar protein FlgJ N-terminal domain-containing protein</fullName>
    </recommendedName>
</protein>
<feature type="region of interest" description="Disordered" evidence="1">
    <location>
        <begin position="1"/>
        <end position="20"/>
    </location>
</feature>
<accession>D1B5T4</accession>
<dbReference type="AlphaFoldDB" id="D1B5T4"/>
<dbReference type="OrthoDB" id="5600at2"/>
<dbReference type="Proteomes" id="UP000002030">
    <property type="component" value="Chromosome"/>
</dbReference>
<feature type="compositionally biased region" description="Low complexity" evidence="1">
    <location>
        <begin position="1"/>
        <end position="18"/>
    </location>
</feature>
<dbReference type="EnsemblBacteria" id="ACZ19375">
    <property type="protein sequence ID" value="ACZ19375"/>
    <property type="gene ID" value="Taci_1143"/>
</dbReference>
<dbReference type="eggNOG" id="ENOG5032YTB">
    <property type="taxonomic scope" value="Bacteria"/>
</dbReference>
<sequence length="105" mass="11487">MVVRSVDRVSSGSGVARSPEVEEKLKRLERACKQFEGILLSQLWKDMMASSRRIGGEERKRPFGPLEDTAVEMASEALSESGGVGLWRVLYEQMRGAVEGADGTG</sequence>
<dbReference type="STRING" id="525903.Taci_1143"/>
<organism evidence="2 3">
    <name type="scientific">Thermanaerovibrio acidaminovorans (strain ATCC 49978 / DSM 6589 / Su883)</name>
    <name type="common">Selenomonas acidaminovorans</name>
    <dbReference type="NCBI Taxonomy" id="525903"/>
    <lineage>
        <taxon>Bacteria</taxon>
        <taxon>Thermotogati</taxon>
        <taxon>Synergistota</taxon>
        <taxon>Synergistia</taxon>
        <taxon>Synergistales</taxon>
        <taxon>Synergistaceae</taxon>
        <taxon>Thermanaerovibrio</taxon>
    </lineage>
</organism>
<dbReference type="HOGENOM" id="CLU_2235284_0_0_0"/>
<reference evidence="2 3" key="1">
    <citation type="journal article" date="2009" name="Stand. Genomic Sci.">
        <title>Complete genome sequence of Thermanaerovibrio acidaminovorans type strain (Su883).</title>
        <authorList>
            <person name="Chovatia M."/>
            <person name="Sikorski J."/>
            <person name="Schroder M."/>
            <person name="Lapidus A."/>
            <person name="Nolan M."/>
            <person name="Tice H."/>
            <person name="Glavina Del Rio T."/>
            <person name="Copeland A."/>
            <person name="Cheng J.F."/>
            <person name="Lucas S."/>
            <person name="Chen F."/>
            <person name="Bruce D."/>
            <person name="Goodwin L."/>
            <person name="Pitluck S."/>
            <person name="Ivanova N."/>
            <person name="Mavromatis K."/>
            <person name="Ovchinnikova G."/>
            <person name="Pati A."/>
            <person name="Chen A."/>
            <person name="Palaniappan K."/>
            <person name="Land M."/>
            <person name="Hauser L."/>
            <person name="Chang Y.J."/>
            <person name="Jeffries C.D."/>
            <person name="Chain P."/>
            <person name="Saunders E."/>
            <person name="Detter J.C."/>
            <person name="Brettin T."/>
            <person name="Rohde M."/>
            <person name="Goker M."/>
            <person name="Spring S."/>
            <person name="Bristow J."/>
            <person name="Markowitz V."/>
            <person name="Hugenholtz P."/>
            <person name="Kyrpides N.C."/>
            <person name="Klenk H.P."/>
            <person name="Eisen J.A."/>
        </authorList>
    </citation>
    <scope>NUCLEOTIDE SEQUENCE [LARGE SCALE GENOMIC DNA]</scope>
    <source>
        <strain evidence="3">ATCC 49978 / DSM 6589 / Su883</strain>
    </source>
</reference>
<gene>
    <name evidence="2" type="ordered locus">Taci_1143</name>
</gene>
<evidence type="ECO:0000313" key="2">
    <source>
        <dbReference type="EMBL" id="ACZ19375.1"/>
    </source>
</evidence>
<dbReference type="KEGG" id="tai:Taci_1143"/>